<dbReference type="STRING" id="52.CMC5_041480"/>
<keyword evidence="3" id="KW-1185">Reference proteome</keyword>
<evidence type="ECO:0000256" key="1">
    <source>
        <dbReference type="SAM" id="MobiDB-lite"/>
    </source>
</evidence>
<organism evidence="2 3">
    <name type="scientific">Chondromyces crocatus</name>
    <dbReference type="NCBI Taxonomy" id="52"/>
    <lineage>
        <taxon>Bacteria</taxon>
        <taxon>Pseudomonadati</taxon>
        <taxon>Myxococcota</taxon>
        <taxon>Polyangia</taxon>
        <taxon>Polyangiales</taxon>
        <taxon>Polyangiaceae</taxon>
        <taxon>Chondromyces</taxon>
    </lineage>
</organism>
<feature type="compositionally biased region" description="Basic and acidic residues" evidence="1">
    <location>
        <begin position="117"/>
        <end position="129"/>
    </location>
</feature>
<feature type="region of interest" description="Disordered" evidence="1">
    <location>
        <begin position="117"/>
        <end position="155"/>
    </location>
</feature>
<proteinExistence type="predicted"/>
<sequence length="407" mass="44173">MSASGKTAVARLGKLSLLWLLTRRDHTGTRKELGDALEVVLKGELSLGEAKRAIDEVLERLTSTKVVDNARRVALRLTRTGQEAARAEVERLGIKLSPAGLSWRELKKRILSAPHVDLTDGGKSSDAKVAETTSSAQAPVTKGEGKASSAKGNDALPGKADEIRAAILARRYQLDLGPSPTLAQVRDALTWRQIEEITTEPFGITEVREVLLNRLLAREKGERLVLTNEKGKRLDWKTVLNILAANAVGARKADAGELYAAFTRQWLRDSAGEGGAGPQHEEDSTTNGLSQTQDTTVKPDTKPVIRNLVALPVDEAAFAARVKEAAKATKSGRVGEDKVLISHVRRRLEEEGAAIDDVDAFKARLVSAHRKQLLSLGRADLVEAVAPEDVDASETHYMSSTFHFVRI</sequence>
<name>A0A0K1EGK0_CHOCO</name>
<evidence type="ECO:0000313" key="3">
    <source>
        <dbReference type="Proteomes" id="UP000067626"/>
    </source>
</evidence>
<accession>A0A0K1EGK0</accession>
<dbReference type="AlphaFoldDB" id="A0A0K1EGK0"/>
<feature type="compositionally biased region" description="Polar residues" evidence="1">
    <location>
        <begin position="285"/>
        <end position="296"/>
    </location>
</feature>
<evidence type="ECO:0000313" key="2">
    <source>
        <dbReference type="EMBL" id="AKT39995.1"/>
    </source>
</evidence>
<feature type="region of interest" description="Disordered" evidence="1">
    <location>
        <begin position="270"/>
        <end position="300"/>
    </location>
</feature>
<dbReference type="KEGG" id="ccro:CMC5_041480"/>
<reference evidence="2 3" key="1">
    <citation type="submission" date="2015-07" db="EMBL/GenBank/DDBJ databases">
        <title>Genome analysis of myxobacterium Chondromyces crocatus Cm c5 reveals a high potential for natural compound synthesis and the genetic basis for the loss of fruiting body formation.</title>
        <authorList>
            <person name="Zaburannyi N."/>
            <person name="Bunk B."/>
            <person name="Maier J."/>
            <person name="Overmann J."/>
            <person name="Mueller R."/>
        </authorList>
    </citation>
    <scope>NUCLEOTIDE SEQUENCE [LARGE SCALE GENOMIC DNA]</scope>
    <source>
        <strain evidence="2 3">Cm c5</strain>
    </source>
</reference>
<gene>
    <name evidence="2" type="ORF">CMC5_041480</name>
</gene>
<protein>
    <submittedName>
        <fullName evidence="2">Uncharacterized protein</fullName>
    </submittedName>
</protein>
<dbReference type="EMBL" id="CP012159">
    <property type="protein sequence ID" value="AKT39995.1"/>
    <property type="molecule type" value="Genomic_DNA"/>
</dbReference>
<dbReference type="Proteomes" id="UP000067626">
    <property type="component" value="Chromosome"/>
</dbReference>